<evidence type="ECO:0000256" key="3">
    <source>
        <dbReference type="SAM" id="MobiDB-lite"/>
    </source>
</evidence>
<name>A0ABQ3PUN9_9ACTN</name>
<dbReference type="PANTHER" id="PTHR43877:SF2">
    <property type="entry name" value="AMINOALKYLPHOSPHONATE N-ACETYLTRANSFERASE-RELATED"/>
    <property type="match status" value="1"/>
</dbReference>
<protein>
    <submittedName>
        <fullName evidence="5">N-acetyltransferase</fullName>
    </submittedName>
</protein>
<feature type="compositionally biased region" description="Basic and acidic residues" evidence="3">
    <location>
        <begin position="169"/>
        <end position="188"/>
    </location>
</feature>
<feature type="domain" description="N-acetyltransferase" evidence="4">
    <location>
        <begin position="142"/>
        <end position="290"/>
    </location>
</feature>
<dbReference type="SUPFAM" id="SSF55729">
    <property type="entry name" value="Acyl-CoA N-acyltransferases (Nat)"/>
    <property type="match status" value="2"/>
</dbReference>
<proteinExistence type="predicted"/>
<accession>A0ABQ3PUN9</accession>
<organism evidence="5 6">
    <name type="scientific">Streptomyces daghestanicus</name>
    <dbReference type="NCBI Taxonomy" id="66885"/>
    <lineage>
        <taxon>Bacteria</taxon>
        <taxon>Bacillati</taxon>
        <taxon>Actinomycetota</taxon>
        <taxon>Actinomycetes</taxon>
        <taxon>Kitasatosporales</taxon>
        <taxon>Streptomycetaceae</taxon>
        <taxon>Streptomyces</taxon>
    </lineage>
</organism>
<evidence type="ECO:0000313" key="5">
    <source>
        <dbReference type="EMBL" id="GHI28726.1"/>
    </source>
</evidence>
<gene>
    <name evidence="5" type="ORF">Sdagh_04560</name>
</gene>
<evidence type="ECO:0000256" key="1">
    <source>
        <dbReference type="ARBA" id="ARBA00022679"/>
    </source>
</evidence>
<evidence type="ECO:0000259" key="4">
    <source>
        <dbReference type="PROSITE" id="PS51186"/>
    </source>
</evidence>
<dbReference type="PANTHER" id="PTHR43877">
    <property type="entry name" value="AMINOALKYLPHOSPHONATE N-ACETYLTRANSFERASE-RELATED-RELATED"/>
    <property type="match status" value="1"/>
</dbReference>
<dbReference type="Gene3D" id="3.40.630.30">
    <property type="match status" value="2"/>
</dbReference>
<dbReference type="EMBL" id="BNDX01000002">
    <property type="protein sequence ID" value="GHI28726.1"/>
    <property type="molecule type" value="Genomic_DNA"/>
</dbReference>
<feature type="region of interest" description="Disordered" evidence="3">
    <location>
        <begin position="169"/>
        <end position="193"/>
    </location>
</feature>
<dbReference type="CDD" id="cd04301">
    <property type="entry name" value="NAT_SF"/>
    <property type="match status" value="1"/>
</dbReference>
<dbReference type="Proteomes" id="UP001052655">
    <property type="component" value="Unassembled WGS sequence"/>
</dbReference>
<reference evidence="5" key="1">
    <citation type="submission" date="2024-05" db="EMBL/GenBank/DDBJ databases">
        <title>Whole genome shotgun sequence of Streptomyces daghestanicus NBRC 12762.</title>
        <authorList>
            <person name="Komaki H."/>
            <person name="Tamura T."/>
        </authorList>
    </citation>
    <scope>NUCLEOTIDE SEQUENCE</scope>
    <source>
        <strain evidence="5">NBRC 12762</strain>
    </source>
</reference>
<evidence type="ECO:0000313" key="6">
    <source>
        <dbReference type="Proteomes" id="UP001052655"/>
    </source>
</evidence>
<feature type="domain" description="N-acetyltransferase" evidence="4">
    <location>
        <begin position="1"/>
        <end position="141"/>
    </location>
</feature>
<dbReference type="InterPro" id="IPR016181">
    <property type="entry name" value="Acyl_CoA_acyltransferase"/>
</dbReference>
<dbReference type="PROSITE" id="PS51186">
    <property type="entry name" value="GNAT"/>
    <property type="match status" value="2"/>
</dbReference>
<keyword evidence="2" id="KW-0012">Acyltransferase</keyword>
<keyword evidence="6" id="KW-1185">Reference proteome</keyword>
<dbReference type="InterPro" id="IPR050832">
    <property type="entry name" value="Bact_Acetyltransf"/>
</dbReference>
<keyword evidence="1" id="KW-0808">Transferase</keyword>
<evidence type="ECO:0000256" key="2">
    <source>
        <dbReference type="ARBA" id="ARBA00023315"/>
    </source>
</evidence>
<dbReference type="InterPro" id="IPR000182">
    <property type="entry name" value="GNAT_dom"/>
</dbReference>
<comment type="caution">
    <text evidence="5">The sequence shown here is derived from an EMBL/GenBank/DDBJ whole genome shotgun (WGS) entry which is preliminary data.</text>
</comment>
<sequence length="290" mass="32026">MEKGLRPCGAKGRTTLMTTTLRPTEPLHDAADGTRSRRYQVCVNSRPVGTLRLGTSPAFGASLAVLHDLRVDEGERRRGRATVAALAAEEVARSWGCRRISTAVPADAAAALRLFEALGYTRLNRGMRKRLGDTPPELPAGSRARPMTRDEYERWNPRTRERYARDWAARGVPEESARTKSRHDHDTLLPHGPDTENTLLSVVDHDGEPVGVLWVALRPDDAFVYKVEVDEPYRGRGHGRTLMRLAEAQAITAGRGVLGLSVFAGNTPAERLYESLGYETTLVGFHKPLL</sequence>
<dbReference type="Pfam" id="PF00583">
    <property type="entry name" value="Acetyltransf_1"/>
    <property type="match status" value="2"/>
</dbReference>
<feature type="region of interest" description="Disordered" evidence="3">
    <location>
        <begin position="129"/>
        <end position="148"/>
    </location>
</feature>